<evidence type="ECO:0000313" key="7">
    <source>
        <dbReference type="EMBL" id="KAF1846585.1"/>
    </source>
</evidence>
<dbReference type="SMART" id="SM00906">
    <property type="entry name" value="Fungal_trans"/>
    <property type="match status" value="1"/>
</dbReference>
<comment type="subcellular location">
    <subcellularLocation>
        <location evidence="1">Nucleus</location>
    </subcellularLocation>
</comment>
<proteinExistence type="predicted"/>
<dbReference type="InterPro" id="IPR001138">
    <property type="entry name" value="Zn2Cys6_DnaBD"/>
</dbReference>
<dbReference type="GO" id="GO:0003677">
    <property type="term" value="F:DNA binding"/>
    <property type="evidence" value="ECO:0007669"/>
    <property type="project" value="InterPro"/>
</dbReference>
<dbReference type="InterPro" id="IPR036864">
    <property type="entry name" value="Zn2-C6_fun-type_DNA-bd_sf"/>
</dbReference>
<dbReference type="GO" id="GO:0008270">
    <property type="term" value="F:zinc ion binding"/>
    <property type="evidence" value="ECO:0007669"/>
    <property type="project" value="InterPro"/>
</dbReference>
<dbReference type="SMART" id="SM00066">
    <property type="entry name" value="GAL4"/>
    <property type="match status" value="1"/>
</dbReference>
<dbReference type="PROSITE" id="PS00463">
    <property type="entry name" value="ZN2_CY6_FUNGAL_1"/>
    <property type="match status" value="1"/>
</dbReference>
<evidence type="ECO:0000259" key="6">
    <source>
        <dbReference type="PROSITE" id="PS50048"/>
    </source>
</evidence>
<evidence type="ECO:0000256" key="4">
    <source>
        <dbReference type="ARBA" id="ARBA00023163"/>
    </source>
</evidence>
<dbReference type="AlphaFoldDB" id="A0A9P4GJ74"/>
<dbReference type="GO" id="GO:0000981">
    <property type="term" value="F:DNA-binding transcription factor activity, RNA polymerase II-specific"/>
    <property type="evidence" value="ECO:0007669"/>
    <property type="project" value="InterPro"/>
</dbReference>
<organism evidence="7 8">
    <name type="scientific">Cucurbitaria berberidis CBS 394.84</name>
    <dbReference type="NCBI Taxonomy" id="1168544"/>
    <lineage>
        <taxon>Eukaryota</taxon>
        <taxon>Fungi</taxon>
        <taxon>Dikarya</taxon>
        <taxon>Ascomycota</taxon>
        <taxon>Pezizomycotina</taxon>
        <taxon>Dothideomycetes</taxon>
        <taxon>Pleosporomycetidae</taxon>
        <taxon>Pleosporales</taxon>
        <taxon>Pleosporineae</taxon>
        <taxon>Cucurbitariaceae</taxon>
        <taxon>Cucurbitaria</taxon>
    </lineage>
</organism>
<dbReference type="GO" id="GO:0005634">
    <property type="term" value="C:nucleus"/>
    <property type="evidence" value="ECO:0007669"/>
    <property type="project" value="UniProtKB-SubCell"/>
</dbReference>
<dbReference type="PANTHER" id="PTHR47338:SF10">
    <property type="entry name" value="TRANSCRIPTION FACTOR DOMAIN-CONTAINING PROTEIN-RELATED"/>
    <property type="match status" value="1"/>
</dbReference>
<dbReference type="PANTHER" id="PTHR47338">
    <property type="entry name" value="ZN(II)2CYS6 TRANSCRIPTION FACTOR (EUROFUNG)-RELATED"/>
    <property type="match status" value="1"/>
</dbReference>
<keyword evidence="2" id="KW-0479">Metal-binding</keyword>
<feature type="domain" description="Zn(2)-C6 fungal-type" evidence="6">
    <location>
        <begin position="12"/>
        <end position="42"/>
    </location>
</feature>
<keyword evidence="5" id="KW-0539">Nucleus</keyword>
<evidence type="ECO:0000256" key="1">
    <source>
        <dbReference type="ARBA" id="ARBA00004123"/>
    </source>
</evidence>
<dbReference type="PROSITE" id="PS50048">
    <property type="entry name" value="ZN2_CY6_FUNGAL_2"/>
    <property type="match status" value="1"/>
</dbReference>
<dbReference type="EMBL" id="ML976616">
    <property type="protein sequence ID" value="KAF1846585.1"/>
    <property type="molecule type" value="Genomic_DNA"/>
</dbReference>
<dbReference type="InterPro" id="IPR050815">
    <property type="entry name" value="TF_fung"/>
</dbReference>
<dbReference type="OrthoDB" id="2943660at2759"/>
<dbReference type="Pfam" id="PF00172">
    <property type="entry name" value="Zn_clus"/>
    <property type="match status" value="1"/>
</dbReference>
<dbReference type="InterPro" id="IPR007219">
    <property type="entry name" value="XnlR_reg_dom"/>
</dbReference>
<evidence type="ECO:0000313" key="8">
    <source>
        <dbReference type="Proteomes" id="UP000800039"/>
    </source>
</evidence>
<dbReference type="RefSeq" id="XP_040789148.1">
    <property type="nucleotide sequence ID" value="XM_040926654.1"/>
</dbReference>
<dbReference type="GO" id="GO:0006351">
    <property type="term" value="P:DNA-templated transcription"/>
    <property type="evidence" value="ECO:0007669"/>
    <property type="project" value="InterPro"/>
</dbReference>
<accession>A0A9P4GJ74</accession>
<dbReference type="CDD" id="cd12148">
    <property type="entry name" value="fungal_TF_MHR"/>
    <property type="match status" value="1"/>
</dbReference>
<gene>
    <name evidence="7" type="ORF">K460DRAFT_126612</name>
</gene>
<dbReference type="Gene3D" id="4.10.240.10">
    <property type="entry name" value="Zn(2)-C6 fungal-type DNA-binding domain"/>
    <property type="match status" value="1"/>
</dbReference>
<dbReference type="GeneID" id="63843906"/>
<keyword evidence="4" id="KW-0804">Transcription</keyword>
<evidence type="ECO:0000256" key="3">
    <source>
        <dbReference type="ARBA" id="ARBA00023015"/>
    </source>
</evidence>
<keyword evidence="3" id="KW-0805">Transcription regulation</keyword>
<evidence type="ECO:0000256" key="2">
    <source>
        <dbReference type="ARBA" id="ARBA00022723"/>
    </source>
</evidence>
<dbReference type="Proteomes" id="UP000800039">
    <property type="component" value="Unassembled WGS sequence"/>
</dbReference>
<dbReference type="Pfam" id="PF04082">
    <property type="entry name" value="Fungal_trans"/>
    <property type="match status" value="1"/>
</dbReference>
<reference evidence="7" key="1">
    <citation type="submission" date="2020-01" db="EMBL/GenBank/DDBJ databases">
        <authorList>
            <consortium name="DOE Joint Genome Institute"/>
            <person name="Haridas S."/>
            <person name="Albert R."/>
            <person name="Binder M."/>
            <person name="Bloem J."/>
            <person name="Labutti K."/>
            <person name="Salamov A."/>
            <person name="Andreopoulos B."/>
            <person name="Baker S.E."/>
            <person name="Barry K."/>
            <person name="Bills G."/>
            <person name="Bluhm B.H."/>
            <person name="Cannon C."/>
            <person name="Castanera R."/>
            <person name="Culley D.E."/>
            <person name="Daum C."/>
            <person name="Ezra D."/>
            <person name="Gonzalez J.B."/>
            <person name="Henrissat B."/>
            <person name="Kuo A."/>
            <person name="Liang C."/>
            <person name="Lipzen A."/>
            <person name="Lutzoni F."/>
            <person name="Magnuson J."/>
            <person name="Mondo S."/>
            <person name="Nolan M."/>
            <person name="Ohm R."/>
            <person name="Pangilinan J."/>
            <person name="Park H.-J."/>
            <person name="Ramirez L."/>
            <person name="Alfaro M."/>
            <person name="Sun H."/>
            <person name="Tritt A."/>
            <person name="Yoshinaga Y."/>
            <person name="Zwiers L.-H."/>
            <person name="Turgeon B.G."/>
            <person name="Goodwin S.B."/>
            <person name="Spatafora J.W."/>
            <person name="Crous P.W."/>
            <person name="Grigoriev I.V."/>
        </authorList>
    </citation>
    <scope>NUCLEOTIDE SEQUENCE</scope>
    <source>
        <strain evidence="7">CBS 394.84</strain>
    </source>
</reference>
<name>A0A9P4GJ74_9PLEO</name>
<evidence type="ECO:0000256" key="5">
    <source>
        <dbReference type="ARBA" id="ARBA00023242"/>
    </source>
</evidence>
<sequence length="659" mass="73720">MSNTTESGRKIVCSPCRARKKRCDGQHPVCSSCRQRKVRCRYPSVSTSPQSIVDPIFIDVGHDPPPSPWSMAFTSLLPGPTPAIDSTTQNPVDPSAFEFNNVFPSSRAIQSLASTISMDSQPMLPWAIEEEQNGITWQPHWPDGFSSHYFNLGTPLNETLNQTQSVGSSNLAIEATSLPDRTELIELADVYFRRVHHFLPILHRSTFRDSLDKMNTEGHSSALIFAVISLATCERQESSVIASRVRWYKEAKEKYASTDHLPTHPLSTLQAAVCLIFQGMMINDFNSAWLTLGKAWRQVVALGYHRLDGDYGKAMPSAPPLPQDWIQRESIRRVIWTLYILDRGLCFPVGLVHNIEDRYVNVNLPMDEDQFQQSIRDDKATVVQFTSSLNKLLNSVRTVATRTKRENGLHYMILAYMLLGHIVAHYHHSDNLDHSEKEIGFRQLEGCLVNLRLCLPRSVTSLSAAPFEHLRSIVWLNVVMSINTIFLYHGKDADDNSTGVTHWHYCLTAARNTVALIREAGAISTDLLLNPHIASALFCSSRILIIEYLVPTQSSDTANRTDGGLLTPMFNPGIPLTSQALELPTKDLSLQQDLDLTILVFERLAEAFGPIGIKFKKGVMFYLHQDVEIATQLKQNGIKDIMSRCASWGAGPPGFVVVP</sequence>
<keyword evidence="8" id="KW-1185">Reference proteome</keyword>
<comment type="caution">
    <text evidence="7">The sequence shown here is derived from an EMBL/GenBank/DDBJ whole genome shotgun (WGS) entry which is preliminary data.</text>
</comment>
<dbReference type="CDD" id="cd00067">
    <property type="entry name" value="GAL4"/>
    <property type="match status" value="1"/>
</dbReference>
<protein>
    <recommendedName>
        <fullName evidence="6">Zn(2)-C6 fungal-type domain-containing protein</fullName>
    </recommendedName>
</protein>
<dbReference type="SUPFAM" id="SSF57701">
    <property type="entry name" value="Zn2/Cys6 DNA-binding domain"/>
    <property type="match status" value="1"/>
</dbReference>